<organism evidence="2 3">
    <name type="scientific">Mesonia aestuariivivens</name>
    <dbReference type="NCBI Taxonomy" id="2796128"/>
    <lineage>
        <taxon>Bacteria</taxon>
        <taxon>Pseudomonadati</taxon>
        <taxon>Bacteroidota</taxon>
        <taxon>Flavobacteriia</taxon>
        <taxon>Flavobacteriales</taxon>
        <taxon>Flavobacteriaceae</taxon>
        <taxon>Mesonia</taxon>
    </lineage>
</organism>
<sequence length="140" mass="15235">MIYGITLILLSIIAVPSLILSKKPNAKELLDKVQPYQAWIGLFFSFFGIWGIISSILNINLLTAAPIWWVTLLVGSIVEAGLGFLLGFTLLNDLILKKSPEAKVKAASLRNKIVPLQGKLGVLGIICGVWLIVASFVFTI</sequence>
<feature type="transmembrane region" description="Helical" evidence="1">
    <location>
        <begin position="37"/>
        <end position="57"/>
    </location>
</feature>
<evidence type="ECO:0000313" key="2">
    <source>
        <dbReference type="EMBL" id="MBW2961029.1"/>
    </source>
</evidence>
<reference evidence="2 3" key="1">
    <citation type="submission" date="2021-07" db="EMBL/GenBank/DDBJ databases">
        <title>Mesonia aestuariivivens sp. nov., isolated from a tidal flat.</title>
        <authorList>
            <person name="Kim Y.-O."/>
            <person name="Yoon J.-H."/>
        </authorList>
    </citation>
    <scope>NUCLEOTIDE SEQUENCE [LARGE SCALE GENOMIC DNA]</scope>
    <source>
        <strain evidence="2 3">JHPTF-M18</strain>
    </source>
</reference>
<dbReference type="Proteomes" id="UP000719267">
    <property type="component" value="Unassembled WGS sequence"/>
</dbReference>
<dbReference type="RefSeq" id="WP_219039313.1">
    <property type="nucleotide sequence ID" value="NZ_JAHWDF010000003.1"/>
</dbReference>
<name>A0ABS6VZK8_9FLAO</name>
<protein>
    <submittedName>
        <fullName evidence="2">Uncharacterized protein</fullName>
    </submittedName>
</protein>
<evidence type="ECO:0000256" key="1">
    <source>
        <dbReference type="SAM" id="Phobius"/>
    </source>
</evidence>
<gene>
    <name evidence="2" type="ORF">KW502_04355</name>
</gene>
<comment type="caution">
    <text evidence="2">The sequence shown here is derived from an EMBL/GenBank/DDBJ whole genome shotgun (WGS) entry which is preliminary data.</text>
</comment>
<dbReference type="EMBL" id="JAHWDF010000003">
    <property type="protein sequence ID" value="MBW2961029.1"/>
    <property type="molecule type" value="Genomic_DNA"/>
</dbReference>
<keyword evidence="3" id="KW-1185">Reference proteome</keyword>
<accession>A0ABS6VZK8</accession>
<keyword evidence="1" id="KW-1133">Transmembrane helix</keyword>
<evidence type="ECO:0000313" key="3">
    <source>
        <dbReference type="Proteomes" id="UP000719267"/>
    </source>
</evidence>
<feature type="transmembrane region" description="Helical" evidence="1">
    <location>
        <begin position="69"/>
        <end position="91"/>
    </location>
</feature>
<feature type="transmembrane region" description="Helical" evidence="1">
    <location>
        <begin position="120"/>
        <end position="139"/>
    </location>
</feature>
<proteinExistence type="predicted"/>
<keyword evidence="1" id="KW-0472">Membrane</keyword>
<keyword evidence="1" id="KW-0812">Transmembrane</keyword>